<keyword evidence="2" id="KW-0808">Transferase</keyword>
<dbReference type="PROSITE" id="PS00584">
    <property type="entry name" value="PFKB_KINASES_2"/>
    <property type="match status" value="1"/>
</dbReference>
<evidence type="ECO:0000256" key="5">
    <source>
        <dbReference type="ARBA" id="ARBA00022840"/>
    </source>
</evidence>
<accession>A0A5B9DQN8</accession>
<keyword evidence="5" id="KW-0067">ATP-binding</keyword>
<reference evidence="6 7" key="1">
    <citation type="journal article" date="2015" name="Int. J. Syst. Evol. Microbiol.">
        <title>Youhaiella tibetensis gen. nov., sp. nov., isolated from subsurface sediment.</title>
        <authorList>
            <person name="Wang Y.X."/>
            <person name="Huang F.Q."/>
            <person name="Nogi Y."/>
            <person name="Pang S.J."/>
            <person name="Wang P.K."/>
            <person name="Lv J."/>
        </authorList>
    </citation>
    <scope>NUCLEOTIDE SEQUENCE [LARGE SCALE GENOMIC DNA]</scope>
    <source>
        <strain evidence="7">fig4</strain>
    </source>
</reference>
<evidence type="ECO:0000313" key="7">
    <source>
        <dbReference type="Proteomes" id="UP000321062"/>
    </source>
</evidence>
<dbReference type="InterPro" id="IPR011611">
    <property type="entry name" value="PfkB_dom"/>
</dbReference>
<dbReference type="InterPro" id="IPR029056">
    <property type="entry name" value="Ribokinase-like"/>
</dbReference>
<dbReference type="CDD" id="cd01166">
    <property type="entry name" value="KdgK"/>
    <property type="match status" value="1"/>
</dbReference>
<dbReference type="GO" id="GO:0016301">
    <property type="term" value="F:kinase activity"/>
    <property type="evidence" value="ECO:0007669"/>
    <property type="project" value="UniProtKB-KW"/>
</dbReference>
<dbReference type="SUPFAM" id="SSF53613">
    <property type="entry name" value="Ribokinase-like"/>
    <property type="match status" value="1"/>
</dbReference>
<proteinExistence type="inferred from homology"/>
<dbReference type="Proteomes" id="UP000321062">
    <property type="component" value="Chromosome"/>
</dbReference>
<dbReference type="RefSeq" id="WP_147656074.1">
    <property type="nucleotide sequence ID" value="NZ_BMFM01000001.1"/>
</dbReference>
<evidence type="ECO:0000256" key="1">
    <source>
        <dbReference type="ARBA" id="ARBA00010688"/>
    </source>
</evidence>
<evidence type="ECO:0000313" key="6">
    <source>
        <dbReference type="EMBL" id="QEE20694.1"/>
    </source>
</evidence>
<evidence type="ECO:0000256" key="3">
    <source>
        <dbReference type="ARBA" id="ARBA00022741"/>
    </source>
</evidence>
<dbReference type="Gene3D" id="3.40.1190.20">
    <property type="match status" value="1"/>
</dbReference>
<dbReference type="GO" id="GO:0005524">
    <property type="term" value="F:ATP binding"/>
    <property type="evidence" value="ECO:0007669"/>
    <property type="project" value="UniProtKB-KW"/>
</dbReference>
<dbReference type="EMBL" id="CP041690">
    <property type="protein sequence ID" value="QEE20694.1"/>
    <property type="molecule type" value="Genomic_DNA"/>
</dbReference>
<keyword evidence="7" id="KW-1185">Reference proteome</keyword>
<dbReference type="InterPro" id="IPR050306">
    <property type="entry name" value="PfkB_Carbo_kinase"/>
</dbReference>
<keyword evidence="3" id="KW-0547">Nucleotide-binding</keyword>
<evidence type="ECO:0000256" key="2">
    <source>
        <dbReference type="ARBA" id="ARBA00022679"/>
    </source>
</evidence>
<dbReference type="PANTHER" id="PTHR43085">
    <property type="entry name" value="HEXOKINASE FAMILY MEMBER"/>
    <property type="match status" value="1"/>
</dbReference>
<gene>
    <name evidence="6" type="ORF">FNA67_11150</name>
</gene>
<dbReference type="Pfam" id="PF00294">
    <property type="entry name" value="PfkB"/>
    <property type="match status" value="1"/>
</dbReference>
<keyword evidence="4 6" id="KW-0418">Kinase</keyword>
<dbReference type="InterPro" id="IPR002173">
    <property type="entry name" value="Carboh/pur_kinase_PfkB_CS"/>
</dbReference>
<dbReference type="AlphaFoldDB" id="A0A5B9DQN8"/>
<organism evidence="6 7">
    <name type="scientific">Paradevosia tibetensis</name>
    <dbReference type="NCBI Taxonomy" id="1447062"/>
    <lineage>
        <taxon>Bacteria</taxon>
        <taxon>Pseudomonadati</taxon>
        <taxon>Pseudomonadota</taxon>
        <taxon>Alphaproteobacteria</taxon>
        <taxon>Hyphomicrobiales</taxon>
        <taxon>Devosiaceae</taxon>
        <taxon>Paradevosia</taxon>
    </lineage>
</organism>
<dbReference type="OrthoDB" id="9776822at2"/>
<dbReference type="KEGG" id="yti:FNA67_11150"/>
<protein>
    <submittedName>
        <fullName evidence="6">Sugar kinase</fullName>
    </submittedName>
</protein>
<name>A0A5B9DQN8_9HYPH</name>
<sequence>MRKVVTIGEILVEIMATEPGDGFNAPIALVGPYPSGAPAIFIDQVARLGHPGGIIGCVGADDFGRLNLDRLRADGVDVSAVRVDAELPTGTAFVRYRSDGGRDFVFNIKHSACGAVRATPQSAALLAEAGHLHVMGSSLFSPALVEATLSALEEIKGRGGTISFDPNIRKEMLGLPGLEAALHAVLERTDLFLPSGQELFLFTSAREEASAVAEILTRARAVVIKRGADGSSYFDRDAAFHAAAFPAKEVDPTGAGDCFAGAFVVGWLNGVAPGEALRRANAAGALAVTRKGPMEGAASAAELDRFLASHG</sequence>
<comment type="similarity">
    <text evidence="1">Belongs to the carbohydrate kinase PfkB family.</text>
</comment>
<dbReference type="PANTHER" id="PTHR43085:SF1">
    <property type="entry name" value="PSEUDOURIDINE KINASE-RELATED"/>
    <property type="match status" value="1"/>
</dbReference>
<evidence type="ECO:0000256" key="4">
    <source>
        <dbReference type="ARBA" id="ARBA00022777"/>
    </source>
</evidence>